<evidence type="ECO:0000256" key="4">
    <source>
        <dbReference type="ARBA" id="ARBA00023163"/>
    </source>
</evidence>
<accession>A0A445JM19</accession>
<keyword evidence="9" id="KW-1185">Reference proteome</keyword>
<dbReference type="EMBL" id="QZWG01000008">
    <property type="protein sequence ID" value="RZB99469.1"/>
    <property type="molecule type" value="Genomic_DNA"/>
</dbReference>
<sequence>ISLSESLSGNPLLALSAISLGLGFALSTTHSCETRFSLAGRTGPTEIGGLTKPILLLDRLPLVLSPKLSPALQLAVSGSGHHQVFFRKLQMDSSQSAALGGNGGSGGNGTLISQNNDMAASATGADDSMQKLNQVSNSIQKTLGLIHQLYLTVSTFNAAFQMPLLQRINGLVAELDNMVKLAEKCNIQVPMEVVNLIDDGKNPDEFTKDVINSCIVKNQITKGKTDALKSLRKHLLEELEHNFPDEVETFRESRAAAAAELKRQAQAQSALPNGDVRVKSEH</sequence>
<keyword evidence="3 6" id="KW-0805">Transcription regulation</keyword>
<comment type="similarity">
    <text evidence="2 6">Belongs to the Mediator complex subunit 10 family.</text>
</comment>
<dbReference type="Proteomes" id="UP000289340">
    <property type="component" value="Chromosome 8"/>
</dbReference>
<evidence type="ECO:0000256" key="7">
    <source>
        <dbReference type="SAM" id="MobiDB-lite"/>
    </source>
</evidence>
<comment type="function">
    <text evidence="6">Component of the Mediator complex, a coactivator involved in the regulated transcription of nearly all RNA polymerase II-dependent genes. Mediator functions as a bridge to convey information from gene-specific regulatory proteins to the basal RNA polymerase II transcription machinery. Mediator is recruited to promoters by direct interactions with regulatory proteins and serves as a scaffold for the assembly of a functional preinitiation complex with RNA polymerase II and the general transcription factors.</text>
</comment>
<comment type="subcellular location">
    <subcellularLocation>
        <location evidence="1 6">Nucleus</location>
    </subcellularLocation>
</comment>
<dbReference type="GO" id="GO:0045944">
    <property type="term" value="P:positive regulation of transcription by RNA polymerase II"/>
    <property type="evidence" value="ECO:0007669"/>
    <property type="project" value="TreeGrafter"/>
</dbReference>
<evidence type="ECO:0000313" key="8">
    <source>
        <dbReference type="EMBL" id="RZB99469.1"/>
    </source>
</evidence>
<comment type="caution">
    <text evidence="8">The sequence shown here is derived from an EMBL/GenBank/DDBJ whole genome shotgun (WGS) entry which is preliminary data.</text>
</comment>
<dbReference type="InterPro" id="IPR019145">
    <property type="entry name" value="Mediator_Med10"/>
</dbReference>
<proteinExistence type="inferred from homology"/>
<dbReference type="Pfam" id="PF09748">
    <property type="entry name" value="Med10"/>
    <property type="match status" value="1"/>
</dbReference>
<reference evidence="8 9" key="1">
    <citation type="submission" date="2018-09" db="EMBL/GenBank/DDBJ databases">
        <title>A high-quality reference genome of wild soybean provides a powerful tool to mine soybean genomes.</title>
        <authorList>
            <person name="Xie M."/>
            <person name="Chung C.Y.L."/>
            <person name="Li M.-W."/>
            <person name="Wong F.-L."/>
            <person name="Chan T.-F."/>
            <person name="Lam H.-M."/>
        </authorList>
    </citation>
    <scope>NUCLEOTIDE SEQUENCE [LARGE SCALE GENOMIC DNA]</scope>
    <source>
        <strain evidence="9">cv. W05</strain>
        <tissue evidence="8">Hypocotyl of etiolated seedlings</tissue>
    </source>
</reference>
<evidence type="ECO:0000313" key="9">
    <source>
        <dbReference type="Proteomes" id="UP000289340"/>
    </source>
</evidence>
<keyword evidence="4 6" id="KW-0804">Transcription</keyword>
<dbReference type="AlphaFoldDB" id="A0A445JM19"/>
<feature type="region of interest" description="Disordered" evidence="7">
    <location>
        <begin position="261"/>
        <end position="282"/>
    </location>
</feature>
<evidence type="ECO:0000256" key="1">
    <source>
        <dbReference type="ARBA" id="ARBA00004123"/>
    </source>
</evidence>
<organism evidence="8 9">
    <name type="scientific">Glycine soja</name>
    <name type="common">Wild soybean</name>
    <dbReference type="NCBI Taxonomy" id="3848"/>
    <lineage>
        <taxon>Eukaryota</taxon>
        <taxon>Viridiplantae</taxon>
        <taxon>Streptophyta</taxon>
        <taxon>Embryophyta</taxon>
        <taxon>Tracheophyta</taxon>
        <taxon>Spermatophyta</taxon>
        <taxon>Magnoliopsida</taxon>
        <taxon>eudicotyledons</taxon>
        <taxon>Gunneridae</taxon>
        <taxon>Pentapetalae</taxon>
        <taxon>rosids</taxon>
        <taxon>fabids</taxon>
        <taxon>Fabales</taxon>
        <taxon>Fabaceae</taxon>
        <taxon>Papilionoideae</taxon>
        <taxon>50 kb inversion clade</taxon>
        <taxon>NPAAA clade</taxon>
        <taxon>indigoferoid/millettioid clade</taxon>
        <taxon>Phaseoleae</taxon>
        <taxon>Glycine</taxon>
        <taxon>Glycine subgen. Soja</taxon>
    </lineage>
</organism>
<evidence type="ECO:0000256" key="5">
    <source>
        <dbReference type="ARBA" id="ARBA00023242"/>
    </source>
</evidence>
<comment type="subunit">
    <text evidence="6">Component of the Mediator complex.</text>
</comment>
<dbReference type="PANTHER" id="PTHR13345:SF14">
    <property type="entry name" value="MEDIATOR OF RNA POLYMERASE II TRANSCRIPTION SUBUNIT 10A-RELATED"/>
    <property type="match status" value="1"/>
</dbReference>
<dbReference type="GO" id="GO:0003712">
    <property type="term" value="F:transcription coregulator activity"/>
    <property type="evidence" value="ECO:0007669"/>
    <property type="project" value="InterPro"/>
</dbReference>
<feature type="non-terminal residue" evidence="8">
    <location>
        <position position="1"/>
    </location>
</feature>
<keyword evidence="6" id="KW-0010">Activator</keyword>
<evidence type="ECO:0000256" key="6">
    <source>
        <dbReference type="RuleBase" id="RU364146"/>
    </source>
</evidence>
<gene>
    <name evidence="6" type="primary">MED10</name>
    <name evidence="8" type="ORF">D0Y65_022066</name>
</gene>
<protein>
    <recommendedName>
        <fullName evidence="6">Mediator of RNA polymerase II transcription subunit 10</fullName>
    </recommendedName>
    <alternativeName>
        <fullName evidence="6">Mediator complex subunit 10</fullName>
    </alternativeName>
</protein>
<name>A0A445JM19_GLYSO</name>
<dbReference type="PANTHER" id="PTHR13345">
    <property type="entry name" value="MEDIATOR OF RNA POLYMERASE II TRANSCRIPTION SUBUNIT 10"/>
    <property type="match status" value="1"/>
</dbReference>
<evidence type="ECO:0000256" key="2">
    <source>
        <dbReference type="ARBA" id="ARBA00005389"/>
    </source>
</evidence>
<dbReference type="GO" id="GO:0016592">
    <property type="term" value="C:mediator complex"/>
    <property type="evidence" value="ECO:0007669"/>
    <property type="project" value="InterPro"/>
</dbReference>
<evidence type="ECO:0000256" key="3">
    <source>
        <dbReference type="ARBA" id="ARBA00023015"/>
    </source>
</evidence>
<keyword evidence="5 6" id="KW-0539">Nucleus</keyword>